<name>A0A939DHQ5_9GAMM</name>
<protein>
    <submittedName>
        <fullName evidence="4">Biotin/lipoyl-binding protein</fullName>
    </submittedName>
</protein>
<dbReference type="RefSeq" id="WP_206561918.1">
    <property type="nucleotide sequence ID" value="NZ_JAFKCZ010000015.1"/>
</dbReference>
<evidence type="ECO:0000313" key="4">
    <source>
        <dbReference type="EMBL" id="MBN7798469.1"/>
    </source>
</evidence>
<dbReference type="Proteomes" id="UP000664303">
    <property type="component" value="Unassembled WGS sequence"/>
</dbReference>
<dbReference type="SUPFAM" id="SSF111369">
    <property type="entry name" value="HlyD-like secretion proteins"/>
    <property type="match status" value="1"/>
</dbReference>
<dbReference type="EMBL" id="JAFKCZ010000015">
    <property type="protein sequence ID" value="MBN7798469.1"/>
    <property type="molecule type" value="Genomic_DNA"/>
</dbReference>
<organism evidence="4 5">
    <name type="scientific">Parahaliea mediterranea</name>
    <dbReference type="NCBI Taxonomy" id="651086"/>
    <lineage>
        <taxon>Bacteria</taxon>
        <taxon>Pseudomonadati</taxon>
        <taxon>Pseudomonadota</taxon>
        <taxon>Gammaproteobacteria</taxon>
        <taxon>Cellvibrionales</taxon>
        <taxon>Halieaceae</taxon>
        <taxon>Parahaliea</taxon>
    </lineage>
</organism>
<sequence>MTSLSPRRWLGAPWRLLRRVSRKNRILAGILGVTALAAGTLMATAPHPEPPDVEEKAWPVSAIAVQPAALAPELRLFGRVESPHHASLSSAIAAQVTAVHVREGQPVGAGQLLVSLDPAEERLRLRQAEANLADARARLATVKTEHLTHQRVLAHMQELFELTSAKAERLKNLNQRQLIATEQMENTLQDVARQGIELARQQALVEQYPQRLASAESAVDNAMAAQDNQRLNLRRTEIRAPFDGLISGLRASPGDRVGTGSELLSLYDTAALQVRAALPSGSLDSLKPALQRGLAVTAQVPGANLTLRLAELAAAVAPGRSGVDGLFRMPAGAAGLELGRAVELRLSLPAVDNVVALPPQSLYNNGRVFVIENNRLRGVEVTPLGQRTNASGELEVLVSAASLPRQARVLASSLPKATSGLLVRDVAAEVAGAPPEAAPEPSPDSPPATPQPG</sequence>
<accession>A0A939DHQ5</accession>
<dbReference type="Gene3D" id="1.10.287.470">
    <property type="entry name" value="Helix hairpin bin"/>
    <property type="match status" value="1"/>
</dbReference>
<proteinExistence type="inferred from homology"/>
<dbReference type="PANTHER" id="PTHR30469:SF15">
    <property type="entry name" value="HLYD FAMILY OF SECRETION PROTEINS"/>
    <property type="match status" value="1"/>
</dbReference>
<evidence type="ECO:0000313" key="5">
    <source>
        <dbReference type="Proteomes" id="UP000664303"/>
    </source>
</evidence>
<dbReference type="AlphaFoldDB" id="A0A939DHQ5"/>
<evidence type="ECO:0000259" key="3">
    <source>
        <dbReference type="Pfam" id="PF25917"/>
    </source>
</evidence>
<feature type="region of interest" description="Disordered" evidence="2">
    <location>
        <begin position="431"/>
        <end position="453"/>
    </location>
</feature>
<dbReference type="Gene3D" id="2.40.50.100">
    <property type="match status" value="1"/>
</dbReference>
<reference evidence="4" key="1">
    <citation type="submission" date="2021-02" db="EMBL/GenBank/DDBJ databases">
        <title>PHA producing bacteria isolated from coastal sediment in Guangdong, Shenzhen.</title>
        <authorList>
            <person name="Zheng W."/>
            <person name="Yu S."/>
            <person name="Huang Y."/>
        </authorList>
    </citation>
    <scope>NUCLEOTIDE SEQUENCE</scope>
    <source>
        <strain evidence="4">TN14-10</strain>
    </source>
</reference>
<dbReference type="GO" id="GO:1990281">
    <property type="term" value="C:efflux pump complex"/>
    <property type="evidence" value="ECO:0007669"/>
    <property type="project" value="TreeGrafter"/>
</dbReference>
<dbReference type="GO" id="GO:0015562">
    <property type="term" value="F:efflux transmembrane transporter activity"/>
    <property type="evidence" value="ECO:0007669"/>
    <property type="project" value="TreeGrafter"/>
</dbReference>
<gene>
    <name evidence="4" type="ORF">JYP50_17845</name>
</gene>
<comment type="caution">
    <text evidence="4">The sequence shown here is derived from an EMBL/GenBank/DDBJ whole genome shotgun (WGS) entry which is preliminary data.</text>
</comment>
<feature type="domain" description="Multidrug resistance protein MdtA-like barrel-sandwich hybrid" evidence="3">
    <location>
        <begin position="86"/>
        <end position="262"/>
    </location>
</feature>
<dbReference type="PANTHER" id="PTHR30469">
    <property type="entry name" value="MULTIDRUG RESISTANCE PROTEIN MDTA"/>
    <property type="match status" value="1"/>
</dbReference>
<dbReference type="InterPro" id="IPR058625">
    <property type="entry name" value="MdtA-like_BSH"/>
</dbReference>
<comment type="similarity">
    <text evidence="1">Belongs to the membrane fusion protein (MFP) (TC 8.A.1) family.</text>
</comment>
<dbReference type="Gene3D" id="2.40.30.170">
    <property type="match status" value="1"/>
</dbReference>
<feature type="compositionally biased region" description="Pro residues" evidence="2">
    <location>
        <begin position="436"/>
        <end position="453"/>
    </location>
</feature>
<dbReference type="Pfam" id="PF25917">
    <property type="entry name" value="BSH_RND"/>
    <property type="match status" value="1"/>
</dbReference>
<evidence type="ECO:0000256" key="1">
    <source>
        <dbReference type="ARBA" id="ARBA00009477"/>
    </source>
</evidence>
<evidence type="ECO:0000256" key="2">
    <source>
        <dbReference type="SAM" id="MobiDB-lite"/>
    </source>
</evidence>
<keyword evidence="5" id="KW-1185">Reference proteome</keyword>